<evidence type="ECO:0000256" key="5">
    <source>
        <dbReference type="ARBA" id="ARBA00022737"/>
    </source>
</evidence>
<keyword evidence="5" id="KW-0677">Repeat</keyword>
<dbReference type="Pfam" id="PF00153">
    <property type="entry name" value="Mito_carr"/>
    <property type="match status" value="2"/>
</dbReference>
<feature type="repeat" description="Solcar" evidence="8">
    <location>
        <begin position="245"/>
        <end position="327"/>
    </location>
</feature>
<evidence type="ECO:0000256" key="1">
    <source>
        <dbReference type="ARBA" id="ARBA00004141"/>
    </source>
</evidence>
<gene>
    <name evidence="11" type="primary">mitc3</name>
    <name evidence="11" type="ORF">VOLCADRAFT_96117</name>
</gene>
<feature type="repeat" description="Solcar" evidence="8">
    <location>
        <begin position="69"/>
        <end position="165"/>
    </location>
</feature>
<keyword evidence="3 9" id="KW-0813">Transport</keyword>
<evidence type="ECO:0000256" key="8">
    <source>
        <dbReference type="PROSITE-ProRule" id="PRU00282"/>
    </source>
</evidence>
<comment type="similarity">
    <text evidence="2 9">Belongs to the mitochondrial carrier (TC 2.A.29) family.</text>
</comment>
<keyword evidence="4 8" id="KW-0812">Transmembrane</keyword>
<dbReference type="PANTHER" id="PTHR45667">
    <property type="entry name" value="S-ADENOSYLMETHIONINE MITOCHONDRIAL CARRIER PROTEIN"/>
    <property type="match status" value="1"/>
</dbReference>
<dbReference type="KEGG" id="vcn:VOLCADRAFT_96117"/>
<dbReference type="RefSeq" id="XP_002955195.1">
    <property type="nucleotide sequence ID" value="XM_002955149.1"/>
</dbReference>
<protein>
    <submittedName>
        <fullName evidence="11">Mitochondrial substrate carrier</fullName>
    </submittedName>
</protein>
<dbReference type="Gene3D" id="1.50.40.10">
    <property type="entry name" value="Mitochondrial carrier domain"/>
    <property type="match status" value="2"/>
</dbReference>
<evidence type="ECO:0000313" key="12">
    <source>
        <dbReference type="Proteomes" id="UP000001058"/>
    </source>
</evidence>
<keyword evidence="12" id="KW-1185">Reference proteome</keyword>
<proteinExistence type="inferred from homology"/>
<evidence type="ECO:0000256" key="2">
    <source>
        <dbReference type="ARBA" id="ARBA00006375"/>
    </source>
</evidence>
<name>D8U993_VOLCA</name>
<keyword evidence="7 8" id="KW-0472">Membrane</keyword>
<comment type="subcellular location">
    <subcellularLocation>
        <location evidence="1">Membrane</location>
        <topology evidence="1">Multi-pass membrane protein</topology>
    </subcellularLocation>
</comment>
<dbReference type="eggNOG" id="KOG0768">
    <property type="taxonomic scope" value="Eukaryota"/>
</dbReference>
<dbReference type="InParanoid" id="D8U993"/>
<evidence type="ECO:0000256" key="4">
    <source>
        <dbReference type="ARBA" id="ARBA00022692"/>
    </source>
</evidence>
<dbReference type="Proteomes" id="UP000001058">
    <property type="component" value="Unassembled WGS sequence"/>
</dbReference>
<keyword evidence="6" id="KW-1133">Transmembrane helix</keyword>
<accession>D8U993</accession>
<reference evidence="11 12" key="1">
    <citation type="journal article" date="2010" name="Science">
        <title>Genomic analysis of organismal complexity in the multicellular green alga Volvox carteri.</title>
        <authorList>
            <person name="Prochnik S.E."/>
            <person name="Umen J."/>
            <person name="Nedelcu A.M."/>
            <person name="Hallmann A."/>
            <person name="Miller S.M."/>
            <person name="Nishii I."/>
            <person name="Ferris P."/>
            <person name="Kuo A."/>
            <person name="Mitros T."/>
            <person name="Fritz-Laylin L.K."/>
            <person name="Hellsten U."/>
            <person name="Chapman J."/>
            <person name="Simakov O."/>
            <person name="Rensing S.A."/>
            <person name="Terry A."/>
            <person name="Pangilinan J."/>
            <person name="Kapitonov V."/>
            <person name="Jurka J."/>
            <person name="Salamov A."/>
            <person name="Shapiro H."/>
            <person name="Schmutz J."/>
            <person name="Grimwood J."/>
            <person name="Lindquist E."/>
            <person name="Lucas S."/>
            <person name="Grigoriev I.V."/>
            <person name="Schmitt R."/>
            <person name="Kirk D."/>
            <person name="Rokhsar D.S."/>
        </authorList>
    </citation>
    <scope>NUCLEOTIDE SEQUENCE [LARGE SCALE GENOMIC DNA]</scope>
    <source>
        <strain evidence="12">f. Nagariensis / Eve</strain>
    </source>
</reference>
<dbReference type="SUPFAM" id="SSF103506">
    <property type="entry name" value="Mitochondrial carrier"/>
    <property type="match status" value="1"/>
</dbReference>
<evidence type="ECO:0000256" key="9">
    <source>
        <dbReference type="RuleBase" id="RU000488"/>
    </source>
</evidence>
<dbReference type="GeneID" id="9626295"/>
<dbReference type="OrthoDB" id="415315at2759"/>
<evidence type="ECO:0000256" key="10">
    <source>
        <dbReference type="SAM" id="MobiDB-lite"/>
    </source>
</evidence>
<evidence type="ECO:0000256" key="7">
    <source>
        <dbReference type="ARBA" id="ARBA00023136"/>
    </source>
</evidence>
<feature type="region of interest" description="Disordered" evidence="10">
    <location>
        <begin position="23"/>
        <end position="54"/>
    </location>
</feature>
<sequence>MATLLQTDVSAGPGILQESVRKIRPPLRPHQQRYQQGLDIDQEDPSGKAADAGTRGVDIAESDTGGPSLLRAATVLAGALSRTAAQVAIHPLDTLKTRMQVRLPAPQLRVWRAVMSCPATRPRAVAAWAGAAGVRDLLLGLGASVAGVLPSSALYFAVEPRIRGWLGRVLGADKEAPMCRLAASAAAASLSAFIRVPADVIKHRVQIVIQFTVYRQLKDMMERRNADGGGGGAAAAATVSAPMLAAAAEHLVLGGAAGAVATLATTPLDVIKTQLQCGSATSVPAAVAQVLRASGPAGLFGGLTPRLLQATLCSALFFMCFEASKAHLGGFDATAAPAGTQMQPPAVAATAAVALTPEAAPVLRPLAHGCLMPPPLLPSASLWQRRSEWPWRSDGVDGRSGGAAATTAAASTHCWSGGRPRGTGGALTPVAIYAYAYAGAAAPAAAIHR</sequence>
<evidence type="ECO:0000256" key="6">
    <source>
        <dbReference type="ARBA" id="ARBA00022989"/>
    </source>
</evidence>
<dbReference type="EMBL" id="GL378370">
    <property type="protein sequence ID" value="EFJ43714.1"/>
    <property type="molecule type" value="Genomic_DNA"/>
</dbReference>
<organism evidence="12">
    <name type="scientific">Volvox carteri f. nagariensis</name>
    <dbReference type="NCBI Taxonomy" id="3068"/>
    <lineage>
        <taxon>Eukaryota</taxon>
        <taxon>Viridiplantae</taxon>
        <taxon>Chlorophyta</taxon>
        <taxon>core chlorophytes</taxon>
        <taxon>Chlorophyceae</taxon>
        <taxon>CS clade</taxon>
        <taxon>Chlamydomonadales</taxon>
        <taxon>Volvocaceae</taxon>
        <taxon>Volvox</taxon>
    </lineage>
</organism>
<dbReference type="InterPro" id="IPR018108">
    <property type="entry name" value="MCP_transmembrane"/>
</dbReference>
<dbReference type="PROSITE" id="PS50920">
    <property type="entry name" value="SOLCAR"/>
    <property type="match status" value="2"/>
</dbReference>
<dbReference type="GO" id="GO:0016020">
    <property type="term" value="C:membrane"/>
    <property type="evidence" value="ECO:0007669"/>
    <property type="project" value="UniProtKB-SubCell"/>
</dbReference>
<dbReference type="InterPro" id="IPR023395">
    <property type="entry name" value="MCP_dom_sf"/>
</dbReference>
<evidence type="ECO:0000256" key="3">
    <source>
        <dbReference type="ARBA" id="ARBA00022448"/>
    </source>
</evidence>
<evidence type="ECO:0000313" key="11">
    <source>
        <dbReference type="EMBL" id="EFJ43714.1"/>
    </source>
</evidence>
<dbReference type="AlphaFoldDB" id="D8U993"/>